<protein>
    <recommendedName>
        <fullName evidence="3">Spore coat protein</fullName>
    </recommendedName>
</protein>
<dbReference type="InterPro" id="IPR022121">
    <property type="entry name" value="Peptidase_M73_camelysin"/>
</dbReference>
<dbReference type="Pfam" id="PF12389">
    <property type="entry name" value="Peptidase_M73"/>
    <property type="match status" value="1"/>
</dbReference>
<keyword evidence="2" id="KW-1185">Reference proteome</keyword>
<dbReference type="AlphaFoldDB" id="A0A372LH93"/>
<proteinExistence type="predicted"/>
<evidence type="ECO:0008006" key="3">
    <source>
        <dbReference type="Google" id="ProtNLM"/>
    </source>
</evidence>
<accession>A0A372LH93</accession>
<name>A0A372LH93_9BACI</name>
<organism evidence="1 2">
    <name type="scientific">Peribacillus glennii</name>
    <dbReference type="NCBI Taxonomy" id="2303991"/>
    <lineage>
        <taxon>Bacteria</taxon>
        <taxon>Bacillati</taxon>
        <taxon>Bacillota</taxon>
        <taxon>Bacilli</taxon>
        <taxon>Bacillales</taxon>
        <taxon>Bacillaceae</taxon>
        <taxon>Peribacillus</taxon>
    </lineage>
</organism>
<evidence type="ECO:0000313" key="1">
    <source>
        <dbReference type="EMBL" id="RFU65364.1"/>
    </source>
</evidence>
<dbReference type="EMBL" id="QVTD01000003">
    <property type="protein sequence ID" value="RFU65364.1"/>
    <property type="molecule type" value="Genomic_DNA"/>
</dbReference>
<dbReference type="Proteomes" id="UP000262939">
    <property type="component" value="Unassembled WGS sequence"/>
</dbReference>
<sequence length="245" mass="26409">MCPRRIRMNIKKKLALFTGTGLLGVGLTIGGATYALFTDTTSNTNNTATAGTINLVANRNHGDYTPGPMFYPDSLDPDAKHPYDVTEITPSGDALGGWAPGDTVRRTMELSNTGSLDAKLTGIKATPRETYTQYLKTGGTRSVSGLVTGAEYLEFIEKANVLITNPDEEVTIFEGKLSELIFNDTNTYAEVDEELELAGVTPGFGSGPLNITFKVTLDKSASNAIQGKNFIFDFGFFAEQVRNNP</sequence>
<gene>
    <name evidence="1" type="ORF">D0466_05580</name>
</gene>
<reference evidence="1 2" key="1">
    <citation type="submission" date="2018-08" db="EMBL/GenBank/DDBJ databases">
        <title>Bacillus chawlae sp. nov., Bacillus glennii sp. nov., and Bacillus saganii sp. nov. Isolated from the Vehicle Assembly Building at Kennedy Space Center where the Viking Spacecraft were Assembled.</title>
        <authorList>
            <person name="Seuylemezian A."/>
            <person name="Vaishampayan P."/>
        </authorList>
    </citation>
    <scope>NUCLEOTIDE SEQUENCE [LARGE SCALE GENOMIC DNA]</scope>
    <source>
        <strain evidence="1 2">V44-8</strain>
    </source>
</reference>
<comment type="caution">
    <text evidence="1">The sequence shown here is derived from an EMBL/GenBank/DDBJ whole genome shotgun (WGS) entry which is preliminary data.</text>
</comment>
<evidence type="ECO:0000313" key="2">
    <source>
        <dbReference type="Proteomes" id="UP000262939"/>
    </source>
</evidence>